<dbReference type="Proteomes" id="UP001482154">
    <property type="component" value="Unassembled WGS sequence"/>
</dbReference>
<evidence type="ECO:0000313" key="1">
    <source>
        <dbReference type="EMBL" id="MEQ2711188.1"/>
    </source>
</evidence>
<reference evidence="1 2" key="1">
    <citation type="submission" date="2024-04" db="EMBL/GenBank/DDBJ databases">
        <title>Human intestinal bacterial collection.</title>
        <authorList>
            <person name="Pauvert C."/>
            <person name="Hitch T.C.A."/>
            <person name="Clavel T."/>
        </authorList>
    </citation>
    <scope>NUCLEOTIDE SEQUENCE [LARGE SCALE GENOMIC DNA]</scope>
    <source>
        <strain evidence="1 2">CLA-AA-H249</strain>
    </source>
</reference>
<comment type="caution">
    <text evidence="1">The sequence shown here is derived from an EMBL/GenBank/DDBJ whole genome shotgun (WGS) entry which is preliminary data.</text>
</comment>
<proteinExistence type="predicted"/>
<organism evidence="1 2">
    <name type="scientific">Anaerostipes amylophilus</name>
    <dbReference type="NCBI Taxonomy" id="2981779"/>
    <lineage>
        <taxon>Bacteria</taxon>
        <taxon>Bacillati</taxon>
        <taxon>Bacillota</taxon>
        <taxon>Clostridia</taxon>
        <taxon>Lachnospirales</taxon>
        <taxon>Lachnospiraceae</taxon>
        <taxon>Anaerostipes</taxon>
    </lineage>
</organism>
<evidence type="ECO:0008006" key="3">
    <source>
        <dbReference type="Google" id="ProtNLM"/>
    </source>
</evidence>
<dbReference type="RefSeq" id="WP_008392711.1">
    <property type="nucleotide sequence ID" value="NZ_JBBNIN010000010.1"/>
</dbReference>
<name>A0ABV1IVD4_9FIRM</name>
<accession>A0ABV1IVD4</accession>
<protein>
    <recommendedName>
        <fullName evidence="3">DUF3970 domain-containing protein</fullName>
    </recommendedName>
</protein>
<keyword evidence="2" id="KW-1185">Reference proteome</keyword>
<evidence type="ECO:0000313" key="2">
    <source>
        <dbReference type="Proteomes" id="UP001482154"/>
    </source>
</evidence>
<dbReference type="EMBL" id="JBBNIN010000010">
    <property type="protein sequence ID" value="MEQ2711188.1"/>
    <property type="molecule type" value="Genomic_DNA"/>
</dbReference>
<gene>
    <name evidence="1" type="ORF">AAAU51_08390</name>
</gene>
<sequence length="55" mass="6609">MLKIRMQGMTSDIEWFQKILEEDKRIRVLGISEPFANKGTNKYFRVYAEVNKKEK</sequence>